<feature type="chain" id="PRO_5007856442" evidence="1">
    <location>
        <begin position="22"/>
        <end position="58"/>
    </location>
</feature>
<proteinExistence type="predicted"/>
<evidence type="ECO:0000313" key="3">
    <source>
        <dbReference type="Proteomes" id="UP000077266"/>
    </source>
</evidence>
<feature type="signal peptide" evidence="1">
    <location>
        <begin position="1"/>
        <end position="21"/>
    </location>
</feature>
<name>A0A165DAU1_EXIGL</name>
<accession>A0A165DAU1</accession>
<dbReference type="InParanoid" id="A0A165DAU1"/>
<protein>
    <submittedName>
        <fullName evidence="2">Uncharacterized protein</fullName>
    </submittedName>
</protein>
<organism evidence="2 3">
    <name type="scientific">Exidia glandulosa HHB12029</name>
    <dbReference type="NCBI Taxonomy" id="1314781"/>
    <lineage>
        <taxon>Eukaryota</taxon>
        <taxon>Fungi</taxon>
        <taxon>Dikarya</taxon>
        <taxon>Basidiomycota</taxon>
        <taxon>Agaricomycotina</taxon>
        <taxon>Agaricomycetes</taxon>
        <taxon>Auriculariales</taxon>
        <taxon>Exidiaceae</taxon>
        <taxon>Exidia</taxon>
    </lineage>
</organism>
<sequence>MQRRWLLKALRFSMLLDELGAREYRVLRVVSDCDPGIGCPYCRFMSCESLTSPRTVYY</sequence>
<reference evidence="2 3" key="1">
    <citation type="journal article" date="2016" name="Mol. Biol. Evol.">
        <title>Comparative Genomics of Early-Diverging Mushroom-Forming Fungi Provides Insights into the Origins of Lignocellulose Decay Capabilities.</title>
        <authorList>
            <person name="Nagy L.G."/>
            <person name="Riley R."/>
            <person name="Tritt A."/>
            <person name="Adam C."/>
            <person name="Daum C."/>
            <person name="Floudas D."/>
            <person name="Sun H."/>
            <person name="Yadav J.S."/>
            <person name="Pangilinan J."/>
            <person name="Larsson K.H."/>
            <person name="Matsuura K."/>
            <person name="Barry K."/>
            <person name="Labutti K."/>
            <person name="Kuo R."/>
            <person name="Ohm R.A."/>
            <person name="Bhattacharya S.S."/>
            <person name="Shirouzu T."/>
            <person name="Yoshinaga Y."/>
            <person name="Martin F.M."/>
            <person name="Grigoriev I.V."/>
            <person name="Hibbett D.S."/>
        </authorList>
    </citation>
    <scope>NUCLEOTIDE SEQUENCE [LARGE SCALE GENOMIC DNA]</scope>
    <source>
        <strain evidence="2 3">HHB12029</strain>
    </source>
</reference>
<evidence type="ECO:0000313" key="2">
    <source>
        <dbReference type="EMBL" id="KZV84128.1"/>
    </source>
</evidence>
<evidence type="ECO:0000256" key="1">
    <source>
        <dbReference type="SAM" id="SignalP"/>
    </source>
</evidence>
<gene>
    <name evidence="2" type="ORF">EXIGLDRAFT_297982</name>
</gene>
<dbReference type="EMBL" id="KV426240">
    <property type="protein sequence ID" value="KZV84128.1"/>
    <property type="molecule type" value="Genomic_DNA"/>
</dbReference>
<keyword evidence="3" id="KW-1185">Reference proteome</keyword>
<keyword evidence="1" id="KW-0732">Signal</keyword>
<dbReference type="AlphaFoldDB" id="A0A165DAU1"/>
<dbReference type="Proteomes" id="UP000077266">
    <property type="component" value="Unassembled WGS sequence"/>
</dbReference>